<proteinExistence type="predicted"/>
<sequence>MQSKEEVNPFRDPPQRKRWILTRRGLTIAGLIVVLVAVVLFLVCVVTRTFWSNGLIDPATPKGAYTRASVTNPSQTLQLVWSDEFNVDGRSFYPGDDPFWEAVDLHYWQTGDLEWYNQDAVTTRNGSLEITLEMKQNHNLQYSSGMVSTWNNFCFTGGLIETSVSLPGANNIVGLWPAVWTMGNLGRAGYGASLEGMWPYTYDACDVGTMPNQTLNGQPAAALSNGDPTQGGVLSFLPGQKLSRCTCNGESHPGPKHSDGTFVGRSAPEIDIFEATIGGNPIQGRVSQSLQAAYKGGVFQQAMSALTITDQSAYELEGKTFSTYGFEYKPGFNNAFITWISSGVEAWTLIQSGALAADPQVQISSRPVPQEPLYIIANLGISPNFGTPDLQHLTFPTTMRVDWVRVYQPSDALNVGCDPADFPTQSYINQYIEAYTNPNLTTWRNDFGQPFPKNSLAGQC</sequence>
<accession>A0ACB8QNM2</accession>
<comment type="caution">
    <text evidence="1">The sequence shown here is derived from an EMBL/GenBank/DDBJ whole genome shotgun (WGS) entry which is preliminary data.</text>
</comment>
<organism evidence="1 2">
    <name type="scientific">Vararia minispora EC-137</name>
    <dbReference type="NCBI Taxonomy" id="1314806"/>
    <lineage>
        <taxon>Eukaryota</taxon>
        <taxon>Fungi</taxon>
        <taxon>Dikarya</taxon>
        <taxon>Basidiomycota</taxon>
        <taxon>Agaricomycotina</taxon>
        <taxon>Agaricomycetes</taxon>
        <taxon>Russulales</taxon>
        <taxon>Lachnocladiaceae</taxon>
        <taxon>Vararia</taxon>
    </lineage>
</organism>
<reference evidence="1" key="1">
    <citation type="submission" date="2021-02" db="EMBL/GenBank/DDBJ databases">
        <authorList>
            <consortium name="DOE Joint Genome Institute"/>
            <person name="Ahrendt S."/>
            <person name="Looney B.P."/>
            <person name="Miyauchi S."/>
            <person name="Morin E."/>
            <person name="Drula E."/>
            <person name="Courty P.E."/>
            <person name="Chicoki N."/>
            <person name="Fauchery L."/>
            <person name="Kohler A."/>
            <person name="Kuo A."/>
            <person name="Labutti K."/>
            <person name="Pangilinan J."/>
            <person name="Lipzen A."/>
            <person name="Riley R."/>
            <person name="Andreopoulos W."/>
            <person name="He G."/>
            <person name="Johnson J."/>
            <person name="Barry K.W."/>
            <person name="Grigoriev I.V."/>
            <person name="Nagy L."/>
            <person name="Hibbett D."/>
            <person name="Henrissat B."/>
            <person name="Matheny P.B."/>
            <person name="Labbe J."/>
            <person name="Martin F."/>
        </authorList>
    </citation>
    <scope>NUCLEOTIDE SEQUENCE</scope>
    <source>
        <strain evidence="1">EC-137</strain>
    </source>
</reference>
<evidence type="ECO:0000313" key="2">
    <source>
        <dbReference type="Proteomes" id="UP000814128"/>
    </source>
</evidence>
<reference evidence="1" key="2">
    <citation type="journal article" date="2022" name="New Phytol.">
        <title>Evolutionary transition to the ectomycorrhizal habit in the genomes of a hyperdiverse lineage of mushroom-forming fungi.</title>
        <authorList>
            <person name="Looney B."/>
            <person name="Miyauchi S."/>
            <person name="Morin E."/>
            <person name="Drula E."/>
            <person name="Courty P.E."/>
            <person name="Kohler A."/>
            <person name="Kuo A."/>
            <person name="LaButti K."/>
            <person name="Pangilinan J."/>
            <person name="Lipzen A."/>
            <person name="Riley R."/>
            <person name="Andreopoulos W."/>
            <person name="He G."/>
            <person name="Johnson J."/>
            <person name="Nolan M."/>
            <person name="Tritt A."/>
            <person name="Barry K.W."/>
            <person name="Grigoriev I.V."/>
            <person name="Nagy L.G."/>
            <person name="Hibbett D."/>
            <person name="Henrissat B."/>
            <person name="Matheny P.B."/>
            <person name="Labbe J."/>
            <person name="Martin F.M."/>
        </authorList>
    </citation>
    <scope>NUCLEOTIDE SEQUENCE</scope>
    <source>
        <strain evidence="1">EC-137</strain>
    </source>
</reference>
<gene>
    <name evidence="1" type="ORF">K488DRAFT_77971</name>
</gene>
<evidence type="ECO:0000313" key="1">
    <source>
        <dbReference type="EMBL" id="KAI0033272.1"/>
    </source>
</evidence>
<dbReference type="Proteomes" id="UP000814128">
    <property type="component" value="Unassembled WGS sequence"/>
</dbReference>
<dbReference type="EMBL" id="MU273523">
    <property type="protein sequence ID" value="KAI0033272.1"/>
    <property type="molecule type" value="Genomic_DNA"/>
</dbReference>
<name>A0ACB8QNM2_9AGAM</name>
<keyword evidence="2" id="KW-1185">Reference proteome</keyword>
<protein>
    <submittedName>
        <fullName evidence="1">Glycoside hydrolase family 16 protein</fullName>
    </submittedName>
</protein>
<keyword evidence="1" id="KW-0378">Hydrolase</keyword>